<dbReference type="WBParaSite" id="ACAC_0000507201-mRNA-1">
    <property type="protein sequence ID" value="ACAC_0000507201-mRNA-1"/>
    <property type="gene ID" value="ACAC_0000507201"/>
</dbReference>
<evidence type="ECO:0000313" key="1">
    <source>
        <dbReference type="Proteomes" id="UP000035642"/>
    </source>
</evidence>
<dbReference type="InterPro" id="IPR012877">
    <property type="entry name" value="Dhs-27"/>
</dbReference>
<dbReference type="InterPro" id="IPR011009">
    <property type="entry name" value="Kinase-like_dom_sf"/>
</dbReference>
<keyword evidence="1" id="KW-1185">Reference proteome</keyword>
<dbReference type="SUPFAM" id="SSF56112">
    <property type="entry name" value="Protein kinase-like (PK-like)"/>
    <property type="match status" value="1"/>
</dbReference>
<reference evidence="1" key="1">
    <citation type="submission" date="2012-09" db="EMBL/GenBank/DDBJ databases">
        <authorList>
            <person name="Martin A.A."/>
        </authorList>
    </citation>
    <scope>NUCLEOTIDE SEQUENCE</scope>
</reference>
<organism evidence="1 2">
    <name type="scientific">Angiostrongylus cantonensis</name>
    <name type="common">Rat lungworm</name>
    <dbReference type="NCBI Taxonomy" id="6313"/>
    <lineage>
        <taxon>Eukaryota</taxon>
        <taxon>Metazoa</taxon>
        <taxon>Ecdysozoa</taxon>
        <taxon>Nematoda</taxon>
        <taxon>Chromadorea</taxon>
        <taxon>Rhabditida</taxon>
        <taxon>Rhabditina</taxon>
        <taxon>Rhabditomorpha</taxon>
        <taxon>Strongyloidea</taxon>
        <taxon>Metastrongylidae</taxon>
        <taxon>Angiostrongylus</taxon>
    </lineage>
</organism>
<dbReference type="AlphaFoldDB" id="A0A0K0D4S7"/>
<accession>A0A0K0D4S7</accession>
<dbReference type="InterPro" id="IPR052961">
    <property type="entry name" value="Oxido-Kinase-like_Enzymes"/>
</dbReference>
<reference evidence="2" key="2">
    <citation type="submission" date="2017-02" db="UniProtKB">
        <authorList>
            <consortium name="WormBaseParasite"/>
        </authorList>
    </citation>
    <scope>IDENTIFICATION</scope>
</reference>
<sequence length="141" mass="16593">LNNLPPIFIMHLLRRSHVTCQNIFQNAHFGCAAFDLIRVMSACLSGRDRREHWKELLDEFYGYFKEECGNREMPYTLSQLKESYRQLFPLGGLMIIPMIGPLFDIVCKNCDEESNLELVVEKTEEPFLLLIHRSFHDIETR</sequence>
<dbReference type="PANTHER" id="PTHR23020:SF8">
    <property type="entry name" value="CHK KINASE-LIKE DOMAIN-CONTAINING PROTEIN"/>
    <property type="match status" value="1"/>
</dbReference>
<dbReference type="Proteomes" id="UP000035642">
    <property type="component" value="Unassembled WGS sequence"/>
</dbReference>
<dbReference type="Pfam" id="PF07914">
    <property type="entry name" value="DUF1679"/>
    <property type="match status" value="1"/>
</dbReference>
<protein>
    <submittedName>
        <fullName evidence="2">Mono(ADP-ribosyl)transferase</fullName>
    </submittedName>
</protein>
<evidence type="ECO:0000313" key="2">
    <source>
        <dbReference type="WBParaSite" id="ACAC_0000507201-mRNA-1"/>
    </source>
</evidence>
<proteinExistence type="predicted"/>
<dbReference type="PANTHER" id="PTHR23020">
    <property type="entry name" value="UNCHARACTERIZED NUCLEAR HORMONE RECEPTOR-RELATED"/>
    <property type="match status" value="1"/>
</dbReference>
<name>A0A0K0D4S7_ANGCA</name>